<gene>
    <name evidence="1" type="ORF">BRPE64_DCDS11930</name>
</gene>
<protein>
    <submittedName>
        <fullName evidence="1">Uncharacterized protein</fullName>
    </submittedName>
</protein>
<sequence length="124" mass="13942">MYILGQIGAIMCHERGPRPATNVLTTMASRPAEGLTIALAEMHAQCPPRRGHRRTLLQWKQKEIQRLRSALPDTLPTAVSAQTQMPFWAGYCQYWEDMLKPQIERDIDGPALTLIDMTRGRAGA</sequence>
<dbReference type="AlphaFoldDB" id="R4WU93"/>
<organism evidence="1 2">
    <name type="scientific">Caballeronia insecticola</name>
    <dbReference type="NCBI Taxonomy" id="758793"/>
    <lineage>
        <taxon>Bacteria</taxon>
        <taxon>Pseudomonadati</taxon>
        <taxon>Pseudomonadota</taxon>
        <taxon>Betaproteobacteria</taxon>
        <taxon>Burkholderiales</taxon>
        <taxon>Burkholderiaceae</taxon>
        <taxon>Caballeronia</taxon>
    </lineage>
</organism>
<dbReference type="Proteomes" id="UP000013966">
    <property type="component" value="Plasmid p1"/>
</dbReference>
<evidence type="ECO:0000313" key="1">
    <source>
        <dbReference type="EMBL" id="BAN28129.1"/>
    </source>
</evidence>
<accession>R4WU93</accession>
<keyword evidence="1" id="KW-0614">Plasmid</keyword>
<dbReference type="KEGG" id="buo:BRPE64_DCDS11930"/>
<dbReference type="HOGENOM" id="CLU_1999624_0_0_4"/>
<evidence type="ECO:0000313" key="2">
    <source>
        <dbReference type="Proteomes" id="UP000013966"/>
    </source>
</evidence>
<reference evidence="1 2" key="1">
    <citation type="journal article" date="2013" name="Genome Announc.">
        <title>Complete Genome Sequence of Burkholderia sp. Strain RPE64, Bacterial Symbiont of the Bean Bug Riptortus pedestris.</title>
        <authorList>
            <person name="Shibata T.F."/>
            <person name="Maeda T."/>
            <person name="Nikoh N."/>
            <person name="Yamaguchi K."/>
            <person name="Oshima K."/>
            <person name="Hattori M."/>
            <person name="Nishiyama T."/>
            <person name="Hasebe M."/>
            <person name="Fukatsu T."/>
            <person name="Kikuchi Y."/>
            <person name="Shigenobu S."/>
        </authorList>
    </citation>
    <scope>NUCLEOTIDE SEQUENCE [LARGE SCALE GENOMIC DNA]</scope>
    <source>
        <plasmid evidence="1 2">p1</plasmid>
    </source>
</reference>
<proteinExistence type="predicted"/>
<name>R4WU93_9BURK</name>
<dbReference type="PATRIC" id="fig|758793.3.peg.6334"/>
<geneLocation type="plasmid" evidence="1 2">
    <name>p1</name>
</geneLocation>
<dbReference type="EMBL" id="AP013061">
    <property type="protein sequence ID" value="BAN28129.1"/>
    <property type="molecule type" value="Genomic_DNA"/>
</dbReference>
<keyword evidence="2" id="KW-1185">Reference proteome</keyword>
<reference evidence="1 2" key="2">
    <citation type="journal article" date="2018" name="Int. J. Syst. Evol. Microbiol.">
        <title>Burkholderia insecticola sp. nov., a gut symbiotic bacterium of the bean bug Riptortus pedestris.</title>
        <authorList>
            <person name="Takeshita K."/>
            <person name="Tamaki H."/>
            <person name="Ohbayashi T."/>
            <person name="Meng X.-Y."/>
            <person name="Sone T."/>
            <person name="Mitani Y."/>
            <person name="Peeters C."/>
            <person name="Kikuchi Y."/>
            <person name="Vandamme P."/>
        </authorList>
    </citation>
    <scope>NUCLEOTIDE SEQUENCE [LARGE SCALE GENOMIC DNA]</scope>
    <source>
        <strain evidence="1">RPE64</strain>
        <plasmid evidence="1 2">p1</plasmid>
    </source>
</reference>